<dbReference type="GO" id="GO:0005737">
    <property type="term" value="C:cytoplasm"/>
    <property type="evidence" value="ECO:0007669"/>
    <property type="project" value="TreeGrafter"/>
</dbReference>
<dbReference type="Proteomes" id="UP000503505">
    <property type="component" value="Chromosome"/>
</dbReference>
<dbReference type="RefSeq" id="WP_163168155.1">
    <property type="nucleotide sequence ID" value="NZ_CP044463.1"/>
</dbReference>
<evidence type="ECO:0000313" key="3">
    <source>
        <dbReference type="Proteomes" id="UP000503505"/>
    </source>
</evidence>
<dbReference type="AlphaFoldDB" id="A0AAE6WVM9"/>
<dbReference type="PANTHER" id="PTHR48083">
    <property type="entry name" value="MEDIUM-CHAIN SPECIFIC ACYL-COA DEHYDROGENASE, MITOCHONDRIAL-RELATED"/>
    <property type="match status" value="1"/>
</dbReference>
<evidence type="ECO:0000256" key="1">
    <source>
        <dbReference type="ARBA" id="ARBA00023002"/>
    </source>
</evidence>
<dbReference type="SUPFAM" id="SSF47203">
    <property type="entry name" value="Acyl-CoA dehydrogenase C-terminal domain-like"/>
    <property type="match status" value="1"/>
</dbReference>
<evidence type="ECO:0000313" key="2">
    <source>
        <dbReference type="EMBL" id="QIC67237.1"/>
    </source>
</evidence>
<dbReference type="InterPro" id="IPR046373">
    <property type="entry name" value="Acyl-CoA_Oxase/DH_mid-dom_sf"/>
</dbReference>
<dbReference type="InterPro" id="IPR036250">
    <property type="entry name" value="AcylCo_DH-like_C"/>
</dbReference>
<dbReference type="InterPro" id="IPR050741">
    <property type="entry name" value="Acyl-CoA_dehydrogenase"/>
</dbReference>
<protein>
    <submittedName>
        <fullName evidence="2">Acyl-CoA dehydrogenase</fullName>
    </submittedName>
</protein>
<dbReference type="SUPFAM" id="SSF56645">
    <property type="entry name" value="Acyl-CoA dehydrogenase NM domain-like"/>
    <property type="match status" value="1"/>
</dbReference>
<keyword evidence="1" id="KW-0560">Oxidoreductase</keyword>
<proteinExistence type="predicted"/>
<gene>
    <name evidence="2" type="ORF">FSC10_07570</name>
</gene>
<dbReference type="EMBL" id="CP044463">
    <property type="protein sequence ID" value="QIC67237.1"/>
    <property type="molecule type" value="Genomic_DNA"/>
</dbReference>
<sequence>MYLKQLVEQLKVEFNSSSTDPEQRIDHALHQLIPHSLEVPYPGEGQTLKRWQILSQVAAIDLSLAKLYESHLDVLAILHELHADPEQIVGLTAIWAAEGGPKPLQLEDDLLSGIKPWCSAAGQVQQALLTYRDEEEHSQLLLVDMTQHGIQINTSAWHAVGMQYTRTAEVSFNQVKVKTISKPDYYLDRHGFWHGAAGVAACWFGATLKLAGYLKHAMHHKTNPFREMYLGEVSSKLYATRALFHETAKLIDADPRHNHELMIRALRAQVEDTALAVLELCGKALGAAPYCQEADFARCVADLPVFIRQSHAAFDLQCIGQLTMEDEQTWAL</sequence>
<dbReference type="GO" id="GO:0033539">
    <property type="term" value="P:fatty acid beta-oxidation using acyl-CoA dehydrogenase"/>
    <property type="evidence" value="ECO:0007669"/>
    <property type="project" value="TreeGrafter"/>
</dbReference>
<dbReference type="InterPro" id="IPR009100">
    <property type="entry name" value="AcylCoA_DH/oxidase_NM_dom_sf"/>
</dbReference>
<accession>A0AAE6WVM9</accession>
<name>A0AAE6WVM9_9GAMM</name>
<organism evidence="2 3">
    <name type="scientific">Acinetobacter schindleri</name>
    <dbReference type="NCBI Taxonomy" id="108981"/>
    <lineage>
        <taxon>Bacteria</taxon>
        <taxon>Pseudomonadati</taxon>
        <taxon>Pseudomonadota</taxon>
        <taxon>Gammaproteobacteria</taxon>
        <taxon>Moraxellales</taxon>
        <taxon>Moraxellaceae</taxon>
        <taxon>Acinetobacter</taxon>
    </lineage>
</organism>
<reference evidence="2 3" key="1">
    <citation type="submission" date="2019-09" db="EMBL/GenBank/DDBJ databases">
        <title>Non-baumannii Acinetobacter spp. carrying blaNDM-1 isolated in China.</title>
        <authorList>
            <person name="Cui C."/>
            <person name="Chen C."/>
            <person name="Sun J."/>
            <person name="Liu Y."/>
        </authorList>
    </citation>
    <scope>NUCLEOTIDE SEQUENCE [LARGE SCALE GENOMIC DNA]</scope>
    <source>
        <strain evidence="2 3">HZE23-1</strain>
    </source>
</reference>
<dbReference type="PANTHER" id="PTHR48083:SF2">
    <property type="entry name" value="MEDIUM-CHAIN SPECIFIC ACYL-COA DEHYDROGENASE, MITOCHONDRIAL"/>
    <property type="match status" value="1"/>
</dbReference>
<dbReference type="Gene3D" id="2.40.110.10">
    <property type="entry name" value="Butyryl-CoA Dehydrogenase, subunit A, domain 2"/>
    <property type="match status" value="1"/>
</dbReference>
<dbReference type="Gene3D" id="1.20.140.10">
    <property type="entry name" value="Butyryl-CoA Dehydrogenase, subunit A, domain 3"/>
    <property type="match status" value="1"/>
</dbReference>
<dbReference type="GO" id="GO:0003995">
    <property type="term" value="F:acyl-CoA dehydrogenase activity"/>
    <property type="evidence" value="ECO:0007669"/>
    <property type="project" value="TreeGrafter"/>
</dbReference>